<dbReference type="InterPro" id="IPR018392">
    <property type="entry name" value="LysM"/>
</dbReference>
<evidence type="ECO:0000256" key="2">
    <source>
        <dbReference type="SAM" id="Phobius"/>
    </source>
</evidence>
<dbReference type="AlphaFoldDB" id="A0A1D7W2G9"/>
<evidence type="ECO:0000256" key="1">
    <source>
        <dbReference type="SAM" id="MobiDB-lite"/>
    </source>
</evidence>
<accession>A0A1D7W2G9</accession>
<dbReference type="eggNOG" id="ENOG5034CI6">
    <property type="taxonomic scope" value="Bacteria"/>
</dbReference>
<dbReference type="Proteomes" id="UP000234327">
    <property type="component" value="Unassembled WGS sequence"/>
</dbReference>
<dbReference type="PATRIC" id="fig|1703.10.peg.1566"/>
<dbReference type="EMBL" id="NRHA01000014">
    <property type="protein sequence ID" value="PCC53063.1"/>
    <property type="molecule type" value="Genomic_DNA"/>
</dbReference>
<dbReference type="EMBL" id="FXZB01000005">
    <property type="protein sequence ID" value="SMX70673.1"/>
    <property type="molecule type" value="Genomic_DNA"/>
</dbReference>
<feature type="domain" description="LysM" evidence="3">
    <location>
        <begin position="216"/>
        <end position="270"/>
    </location>
</feature>
<evidence type="ECO:0000259" key="3">
    <source>
        <dbReference type="PROSITE" id="PS51782"/>
    </source>
</evidence>
<dbReference type="SMART" id="SM00257">
    <property type="entry name" value="LysM"/>
    <property type="match status" value="1"/>
</dbReference>
<dbReference type="Proteomes" id="UP000094793">
    <property type="component" value="Chromosome"/>
</dbReference>
<evidence type="ECO:0000313" key="12">
    <source>
        <dbReference type="Proteomes" id="UP000217881"/>
    </source>
</evidence>
<feature type="compositionally biased region" description="Acidic residues" evidence="1">
    <location>
        <begin position="192"/>
        <end position="205"/>
    </location>
</feature>
<evidence type="ECO:0000313" key="10">
    <source>
        <dbReference type="Proteomes" id="UP000094793"/>
    </source>
</evidence>
<dbReference type="GeneID" id="60905882"/>
<gene>
    <name evidence="9" type="ORF">BAUR9175_00986</name>
    <name evidence="8" type="ORF">BAURA63_00863</name>
    <name evidence="4" type="ORF">BLSMQ_1526</name>
    <name evidence="7" type="ORF">CIK59_13095</name>
    <name evidence="6" type="ORF">CIK62_14175</name>
    <name evidence="5" type="ORF">CIK79_15605</name>
</gene>
<dbReference type="EMBL" id="NRGO01000016">
    <property type="protein sequence ID" value="PCC49246.1"/>
    <property type="molecule type" value="Genomic_DNA"/>
</dbReference>
<reference evidence="10" key="2">
    <citation type="submission" date="2016-09" db="EMBL/GenBank/DDBJ databases">
        <title>Complete Genome Sequence of Brevibacterium linens SMQ-1335.</title>
        <authorList>
            <person name="de Melo A.G."/>
            <person name="Labrie S.J."/>
            <person name="Dumaresq J."/>
            <person name="Roberts R.J."/>
            <person name="Tremblay D.M."/>
            <person name="Moineau S."/>
        </authorList>
    </citation>
    <scope>NUCLEOTIDE SEQUENCE [LARGE SCALE GENOMIC DNA]</scope>
    <source>
        <strain evidence="10">SMQ-1335</strain>
    </source>
</reference>
<evidence type="ECO:0000313" key="7">
    <source>
        <dbReference type="EMBL" id="PCC53063.1"/>
    </source>
</evidence>
<keyword evidence="15" id="KW-1185">Reference proteome</keyword>
<feature type="compositionally biased region" description="Low complexity" evidence="1">
    <location>
        <begin position="179"/>
        <end position="190"/>
    </location>
</feature>
<evidence type="ECO:0000313" key="8">
    <source>
        <dbReference type="EMBL" id="SMX70644.1"/>
    </source>
</evidence>
<dbReference type="Proteomes" id="UP000234525">
    <property type="component" value="Unassembled WGS sequence"/>
</dbReference>
<organism evidence="4 10">
    <name type="scientific">Brevibacterium aurantiacum</name>
    <dbReference type="NCBI Taxonomy" id="273384"/>
    <lineage>
        <taxon>Bacteria</taxon>
        <taxon>Bacillati</taxon>
        <taxon>Actinomycetota</taxon>
        <taxon>Actinomycetes</taxon>
        <taxon>Micrococcales</taxon>
        <taxon>Brevibacteriaceae</taxon>
        <taxon>Brevibacterium</taxon>
    </lineage>
</organism>
<accession>A0A2A3X7D9</accession>
<dbReference type="CDD" id="cd00118">
    <property type="entry name" value="LysM"/>
    <property type="match status" value="1"/>
</dbReference>
<dbReference type="Proteomes" id="UP000218377">
    <property type="component" value="Unassembled WGS sequence"/>
</dbReference>
<evidence type="ECO:0000313" key="14">
    <source>
        <dbReference type="Proteomes" id="UP000234327"/>
    </source>
</evidence>
<keyword evidence="2" id="KW-1133">Transmembrane helix</keyword>
<dbReference type="KEGG" id="blin:BLSMQ_1526"/>
<feature type="compositionally biased region" description="Low complexity" evidence="1">
    <location>
        <begin position="117"/>
        <end position="142"/>
    </location>
</feature>
<dbReference type="EMBL" id="FXYZ01000003">
    <property type="protein sequence ID" value="SMX70644.1"/>
    <property type="molecule type" value="Genomic_DNA"/>
</dbReference>
<evidence type="ECO:0000313" key="15">
    <source>
        <dbReference type="Proteomes" id="UP000234525"/>
    </source>
</evidence>
<name>A0A1D7W2G9_BREAU</name>
<protein>
    <recommendedName>
        <fullName evidence="3">LysM domain-containing protein</fullName>
    </recommendedName>
</protein>
<dbReference type="EMBL" id="NRGX01000001">
    <property type="protein sequence ID" value="PCC19589.1"/>
    <property type="molecule type" value="Genomic_DNA"/>
</dbReference>
<keyword evidence="2" id="KW-0812">Transmembrane</keyword>
<reference evidence="8 14" key="4">
    <citation type="submission" date="2017-03" db="EMBL/GenBank/DDBJ databases">
        <authorList>
            <person name="Afonso C.L."/>
            <person name="Miller P.J."/>
            <person name="Scott M.A."/>
            <person name="Spackman E."/>
            <person name="Goraichik I."/>
            <person name="Dimitrov K.M."/>
            <person name="Suarez D.L."/>
            <person name="Swayne D.E."/>
        </authorList>
    </citation>
    <scope>NUCLEOTIDE SEQUENCE [LARGE SCALE GENOMIC DNA]</scope>
    <source>
        <strain evidence="8">6</strain>
        <strain evidence="14">6(3)</strain>
        <strain evidence="9">ATCC 9175</strain>
    </source>
</reference>
<reference evidence="11 12" key="3">
    <citation type="journal article" date="2017" name="Elife">
        <title>Extensive horizontal gene transfer in cheese-associated bacteria.</title>
        <authorList>
            <person name="Bonham K.S."/>
            <person name="Wolfe B.E."/>
            <person name="Dutton R.J."/>
        </authorList>
    </citation>
    <scope>NUCLEOTIDE SEQUENCE [LARGE SCALE GENOMIC DNA]</scope>
    <source>
        <strain evidence="7 12">738_8</strain>
        <strain evidence="6 11">900_6</strain>
        <strain evidence="5 13">JB5</strain>
    </source>
</reference>
<dbReference type="Proteomes" id="UP000217881">
    <property type="component" value="Unassembled WGS sequence"/>
</dbReference>
<accession>A0A2H1I6B0</accession>
<evidence type="ECO:0000313" key="11">
    <source>
        <dbReference type="Proteomes" id="UP000217720"/>
    </source>
</evidence>
<reference evidence="4" key="1">
    <citation type="submission" date="2016-09" db="EMBL/GenBank/DDBJ databases">
        <title>Complete Genome Sequence of Brevibacterium aurantiacum SMQ-1335.</title>
        <authorList>
            <person name="de Melo A.G."/>
            <person name="Labrie S.J."/>
            <person name="Dumaresq J."/>
            <person name="Roberts R.J."/>
            <person name="Tremblay D.M."/>
            <person name="Moineau S."/>
        </authorList>
    </citation>
    <scope>NUCLEOTIDE SEQUENCE</scope>
    <source>
        <strain evidence="4">SMQ-1335</strain>
    </source>
</reference>
<evidence type="ECO:0000313" key="9">
    <source>
        <dbReference type="EMBL" id="SMX70673.1"/>
    </source>
</evidence>
<evidence type="ECO:0000313" key="6">
    <source>
        <dbReference type="EMBL" id="PCC49246.1"/>
    </source>
</evidence>
<proteinExistence type="predicted"/>
<dbReference type="OrthoDB" id="3210682at2"/>
<sequence length="272" mass="27547">MYLLAACTISWLCLIGAFITAWVQLPEPRSTTDLVILIIVGTAAALSSRLGVVSLLTMLIRLLPRGRVRTLATGTVLRIVPAVLRSSVLAVASASLTLHAAQASPLPEGAPPRDAHYAAAAATNAAPSAAPDPDGPSAALDPGWPTAVADDPSLDPGWPTVPPPADSDSSGPTRPPSPDQGGPAADTGAPDPDPDSPDPAADSDDSAPPGADDEVGVHIVGVGESLWSIAISQPSSGGTAQDIVDDIYSANKDVIGTNPNLIMPGQRLEIQP</sequence>
<feature type="transmembrane region" description="Helical" evidence="2">
    <location>
        <begin position="36"/>
        <end position="60"/>
    </location>
</feature>
<dbReference type="Proteomes" id="UP000217720">
    <property type="component" value="Unassembled WGS sequence"/>
</dbReference>
<dbReference type="PROSITE" id="PS51782">
    <property type="entry name" value="LYSM"/>
    <property type="match status" value="1"/>
</dbReference>
<dbReference type="RefSeq" id="WP_069599909.1">
    <property type="nucleotide sequence ID" value="NZ_BJME01000010.1"/>
</dbReference>
<feature type="region of interest" description="Disordered" evidence="1">
    <location>
        <begin position="105"/>
        <end position="217"/>
    </location>
</feature>
<dbReference type="Gene3D" id="3.10.350.10">
    <property type="entry name" value="LysM domain"/>
    <property type="match status" value="1"/>
</dbReference>
<dbReference type="EMBL" id="CP017150">
    <property type="protein sequence ID" value="AOP53236.1"/>
    <property type="molecule type" value="Genomic_DNA"/>
</dbReference>
<keyword evidence="2" id="KW-0472">Membrane</keyword>
<evidence type="ECO:0000313" key="13">
    <source>
        <dbReference type="Proteomes" id="UP000218377"/>
    </source>
</evidence>
<evidence type="ECO:0000313" key="4">
    <source>
        <dbReference type="EMBL" id="AOP53236.1"/>
    </source>
</evidence>
<dbReference type="InterPro" id="IPR036779">
    <property type="entry name" value="LysM_dom_sf"/>
</dbReference>
<evidence type="ECO:0000313" key="5">
    <source>
        <dbReference type="EMBL" id="PCC19589.1"/>
    </source>
</evidence>
<reference evidence="15" key="5">
    <citation type="submission" date="2017-03" db="EMBL/GenBank/DDBJ databases">
        <authorList>
            <person name="Monnet C."/>
        </authorList>
    </citation>
    <scope>NUCLEOTIDE SEQUENCE [LARGE SCALE GENOMIC DNA]</scope>
    <source>
        <strain evidence="15">ATCC 9175</strain>
    </source>
</reference>